<evidence type="ECO:0000313" key="11">
    <source>
        <dbReference type="Proteomes" id="UP000092461"/>
    </source>
</evidence>
<evidence type="ECO:0000256" key="7">
    <source>
        <dbReference type="ARBA" id="ARBA00023212"/>
    </source>
</evidence>
<sequence length="272" mass="31038">MDGELDHKDTAKRRQLLRKKPRNRIVGTPPPVRGRRHENVQTEKYLEELFVRPSENDVSCQTDLFLQRPPSAPFVAAMAGRDAETEIQEGDLTHSDEDVQPVVDGLVGRCMEQAFLEVLHEVGALREAELEKLKRMENSKESPGKVKNRRITAAKLLQDHIADLLPAILSSIQSVTEAENREELERQLRPWLAHEVAEEIGHMIDSKELLGEIVKEILRERAEFYGTISESESEVSLAPDRKKNEIKSEDINDNTESVFIEGDEILYRRGEK</sequence>
<keyword evidence="6" id="KW-0969">Cilium</keyword>
<evidence type="ECO:0000313" key="10">
    <source>
        <dbReference type="EnsemblMetazoa" id="LLOJ005809-PA"/>
    </source>
</evidence>
<dbReference type="PANTHER" id="PTHR21648:SF0">
    <property type="entry name" value="RADIAL SPOKE HEAD PROTEIN 3 HOMOLOG"/>
    <property type="match status" value="1"/>
</dbReference>
<dbReference type="Proteomes" id="UP000092461">
    <property type="component" value="Unassembled WGS sequence"/>
</dbReference>
<keyword evidence="8" id="KW-0966">Cell projection</keyword>
<evidence type="ECO:0000256" key="1">
    <source>
        <dbReference type="ARBA" id="ARBA00004611"/>
    </source>
</evidence>
<comment type="similarity">
    <text evidence="2">Belongs to the flagellar radial spoke RSP3 family.</text>
</comment>
<evidence type="ECO:0000256" key="6">
    <source>
        <dbReference type="ARBA" id="ARBA00023069"/>
    </source>
</evidence>
<evidence type="ECO:0000256" key="8">
    <source>
        <dbReference type="ARBA" id="ARBA00023273"/>
    </source>
</evidence>
<dbReference type="EMBL" id="AJWK01018559">
    <property type="status" value="NOT_ANNOTATED_CDS"/>
    <property type="molecule type" value="Genomic_DNA"/>
</dbReference>
<dbReference type="VEuPathDB" id="VectorBase:LLONM1_008211"/>
<reference evidence="10" key="1">
    <citation type="submission" date="2020-05" db="UniProtKB">
        <authorList>
            <consortium name="EnsemblMetazoa"/>
        </authorList>
    </citation>
    <scope>IDENTIFICATION</scope>
    <source>
        <strain evidence="10">Jacobina</strain>
    </source>
</reference>
<evidence type="ECO:0000256" key="4">
    <source>
        <dbReference type="ARBA" id="ARBA00022553"/>
    </source>
</evidence>
<dbReference type="Pfam" id="PF06098">
    <property type="entry name" value="Radial_spoke_3"/>
    <property type="match status" value="2"/>
</dbReference>
<keyword evidence="3" id="KW-0963">Cytoplasm</keyword>
<feature type="region of interest" description="Disordered" evidence="9">
    <location>
        <begin position="1"/>
        <end position="40"/>
    </location>
</feature>
<proteinExistence type="inferred from homology"/>
<keyword evidence="4" id="KW-0597">Phosphoprotein</keyword>
<evidence type="ECO:0000256" key="5">
    <source>
        <dbReference type="ARBA" id="ARBA00022846"/>
    </source>
</evidence>
<feature type="compositionally biased region" description="Basic residues" evidence="9">
    <location>
        <begin position="10"/>
        <end position="23"/>
    </location>
</feature>
<evidence type="ECO:0000256" key="9">
    <source>
        <dbReference type="SAM" id="MobiDB-lite"/>
    </source>
</evidence>
<keyword evidence="5" id="KW-0282">Flagellum</keyword>
<dbReference type="InterPro" id="IPR009290">
    <property type="entry name" value="Radial_spoke_3"/>
</dbReference>
<dbReference type="PANTHER" id="PTHR21648">
    <property type="entry name" value="FLAGELLAR RADIAL SPOKE PROTEIN 3"/>
    <property type="match status" value="1"/>
</dbReference>
<keyword evidence="7" id="KW-0206">Cytoskeleton</keyword>
<accession>A0A1B0CMC1</accession>
<dbReference type="AlphaFoldDB" id="A0A1B0CMC1"/>
<evidence type="ECO:0000256" key="3">
    <source>
        <dbReference type="ARBA" id="ARBA00022490"/>
    </source>
</evidence>
<comment type="subcellular location">
    <subcellularLocation>
        <location evidence="1">Cytoplasm</location>
        <location evidence="1">Cytoskeleton</location>
        <location evidence="1">Flagellum axoneme</location>
    </subcellularLocation>
</comment>
<dbReference type="EnsemblMetazoa" id="LLOJ005809-RA">
    <property type="protein sequence ID" value="LLOJ005809-PA"/>
    <property type="gene ID" value="LLOJ005809"/>
</dbReference>
<dbReference type="GO" id="GO:0005929">
    <property type="term" value="C:cilium"/>
    <property type="evidence" value="ECO:0007669"/>
    <property type="project" value="TreeGrafter"/>
</dbReference>
<evidence type="ECO:0000256" key="2">
    <source>
        <dbReference type="ARBA" id="ARBA00006737"/>
    </source>
</evidence>
<organism evidence="10 11">
    <name type="scientific">Lutzomyia longipalpis</name>
    <name type="common">Sand fly</name>
    <dbReference type="NCBI Taxonomy" id="7200"/>
    <lineage>
        <taxon>Eukaryota</taxon>
        <taxon>Metazoa</taxon>
        <taxon>Ecdysozoa</taxon>
        <taxon>Arthropoda</taxon>
        <taxon>Hexapoda</taxon>
        <taxon>Insecta</taxon>
        <taxon>Pterygota</taxon>
        <taxon>Neoptera</taxon>
        <taxon>Endopterygota</taxon>
        <taxon>Diptera</taxon>
        <taxon>Nematocera</taxon>
        <taxon>Psychodoidea</taxon>
        <taxon>Psychodidae</taxon>
        <taxon>Lutzomyia</taxon>
        <taxon>Lutzomyia</taxon>
    </lineage>
</organism>
<name>A0A1B0CMC1_LUTLO</name>
<dbReference type="VEuPathDB" id="VectorBase:LLOJ005809"/>
<keyword evidence="11" id="KW-1185">Reference proteome</keyword>
<protein>
    <submittedName>
        <fullName evidence="10">Uncharacterized protein</fullName>
    </submittedName>
</protein>